<dbReference type="Gene3D" id="3.30.950.30">
    <property type="entry name" value="Schlafen, AAA domain"/>
    <property type="match status" value="1"/>
</dbReference>
<dbReference type="Pfam" id="PF04326">
    <property type="entry name" value="SLFN_AlbA_2"/>
    <property type="match status" value="1"/>
</dbReference>
<proteinExistence type="predicted"/>
<sequence>MTDYSELIELIEFENENSSLDFKAIQYKKDLNEAFLKDIISLANSLTKNNRFIIIGVKHSANGERELLGINDDFIDDATYQQLVESNIEPSIGFKYFPFKHKEKLFGIFHITECSNPPYMMKKNNGKLKLGESFVRKGSSQNRLTRKDIDIYTIQRKVDISNDISISFSEKDFITDLQVKRKEFEFPSTLIKKKIESIILKKESLNSPLNDFTIHPINPFSFIPYENRSLEELRLNLNTVSQDYSNNDKYYFYEENAYKINFYIHNGSTEFLDNVSIKITAQKTEQFIIREHIYVKPKKSTPLVKSEPRAATWEELKYPSVELKDDEYIIYSELDHVKHHLPTEVLSVPLRIAAFSKQKTSIKFHIKVFAKNLEKPITKVLQLIIPEQL</sequence>
<evidence type="ECO:0000313" key="2">
    <source>
        <dbReference type="EMBL" id="SIS68895.1"/>
    </source>
</evidence>
<dbReference type="EMBL" id="FTOL01000001">
    <property type="protein sequence ID" value="SIS68895.1"/>
    <property type="molecule type" value="Genomic_DNA"/>
</dbReference>
<dbReference type="STRING" id="373668.SAMN05421786_1011017"/>
<keyword evidence="2" id="KW-0238">DNA-binding</keyword>
<dbReference type="OrthoDB" id="800010at2"/>
<evidence type="ECO:0000259" key="1">
    <source>
        <dbReference type="Pfam" id="PF04326"/>
    </source>
</evidence>
<reference evidence="3" key="1">
    <citation type="submission" date="2017-01" db="EMBL/GenBank/DDBJ databases">
        <authorList>
            <person name="Varghese N."/>
            <person name="Submissions S."/>
        </authorList>
    </citation>
    <scope>NUCLEOTIDE SEQUENCE [LARGE SCALE GENOMIC DNA]</scope>
    <source>
        <strain evidence="3">DSM 18017</strain>
    </source>
</reference>
<name>A0A1N7L4V1_9FLAO</name>
<dbReference type="GO" id="GO:0003677">
    <property type="term" value="F:DNA binding"/>
    <property type="evidence" value="ECO:0007669"/>
    <property type="project" value="UniProtKB-KW"/>
</dbReference>
<keyword evidence="3" id="KW-1185">Reference proteome</keyword>
<protein>
    <submittedName>
        <fullName evidence="2">Putative DNA-binding domain-containing protein</fullName>
    </submittedName>
</protein>
<feature type="domain" description="Schlafen AlbA-2" evidence="1">
    <location>
        <begin position="16"/>
        <end position="144"/>
    </location>
</feature>
<evidence type="ECO:0000313" key="3">
    <source>
        <dbReference type="Proteomes" id="UP000186744"/>
    </source>
</evidence>
<dbReference type="InterPro" id="IPR007421">
    <property type="entry name" value="Schlafen_AlbA_2_dom"/>
</dbReference>
<dbReference type="InterPro" id="IPR038461">
    <property type="entry name" value="Schlafen_AlbA_2_dom_sf"/>
</dbReference>
<dbReference type="RefSeq" id="WP_076550360.1">
    <property type="nucleotide sequence ID" value="NZ_FTOL01000001.1"/>
</dbReference>
<organism evidence="2 3">
    <name type="scientific">Chryseobacterium ureilyticum</name>
    <dbReference type="NCBI Taxonomy" id="373668"/>
    <lineage>
        <taxon>Bacteria</taxon>
        <taxon>Pseudomonadati</taxon>
        <taxon>Bacteroidota</taxon>
        <taxon>Flavobacteriia</taxon>
        <taxon>Flavobacteriales</taxon>
        <taxon>Weeksellaceae</taxon>
        <taxon>Chryseobacterium group</taxon>
        <taxon>Chryseobacterium</taxon>
    </lineage>
</organism>
<dbReference type="AlphaFoldDB" id="A0A1N7L4V1"/>
<accession>A0A1N7L4V1</accession>
<gene>
    <name evidence="2" type="ORF">SAMN05421786_1011017</name>
</gene>
<dbReference type="Proteomes" id="UP000186744">
    <property type="component" value="Unassembled WGS sequence"/>
</dbReference>